<organism evidence="1 2">
    <name type="scientific">Dendrothele bispora (strain CBS 962.96)</name>
    <dbReference type="NCBI Taxonomy" id="1314807"/>
    <lineage>
        <taxon>Eukaryota</taxon>
        <taxon>Fungi</taxon>
        <taxon>Dikarya</taxon>
        <taxon>Basidiomycota</taxon>
        <taxon>Agaricomycotina</taxon>
        <taxon>Agaricomycetes</taxon>
        <taxon>Agaricomycetidae</taxon>
        <taxon>Agaricales</taxon>
        <taxon>Agaricales incertae sedis</taxon>
        <taxon>Dendrothele</taxon>
    </lineage>
</organism>
<evidence type="ECO:0000313" key="2">
    <source>
        <dbReference type="Proteomes" id="UP000297245"/>
    </source>
</evidence>
<dbReference type="Proteomes" id="UP000297245">
    <property type="component" value="Unassembled WGS sequence"/>
</dbReference>
<proteinExistence type="predicted"/>
<keyword evidence="2" id="KW-1185">Reference proteome</keyword>
<dbReference type="OrthoDB" id="2122982at2759"/>
<dbReference type="EMBL" id="ML179235">
    <property type="protein sequence ID" value="THU93961.1"/>
    <property type="molecule type" value="Genomic_DNA"/>
</dbReference>
<dbReference type="AlphaFoldDB" id="A0A4S8LX08"/>
<sequence>MGFLVAYTSLASTAPNHEKGKGNGKGETYEERYRTRLQTPSVLDSDEVGQTHESIFKGPCVDLIRSFIHLPPCSSAHYCESPKHRGKCKEGEYEKESTVQEPLERSSQKFFEYHWALDYSIETDDLLFYSSYFDYNYEVLMLMKESLEIKGKTLDKDLYYERPLATRNKQAPRRIPKQRKEFKKKFISVHRVRECELRKTRQLNEENRWTQLQLEL</sequence>
<name>A0A4S8LX08_DENBC</name>
<accession>A0A4S8LX08</accession>
<evidence type="ECO:0000313" key="1">
    <source>
        <dbReference type="EMBL" id="THU93961.1"/>
    </source>
</evidence>
<gene>
    <name evidence="1" type="ORF">K435DRAFT_902296</name>
</gene>
<reference evidence="1 2" key="1">
    <citation type="journal article" date="2019" name="Nat. Ecol. Evol.">
        <title>Megaphylogeny resolves global patterns of mushroom evolution.</title>
        <authorList>
            <person name="Varga T."/>
            <person name="Krizsan K."/>
            <person name="Foldi C."/>
            <person name="Dima B."/>
            <person name="Sanchez-Garcia M."/>
            <person name="Sanchez-Ramirez S."/>
            <person name="Szollosi G.J."/>
            <person name="Szarkandi J.G."/>
            <person name="Papp V."/>
            <person name="Albert L."/>
            <person name="Andreopoulos W."/>
            <person name="Angelini C."/>
            <person name="Antonin V."/>
            <person name="Barry K.W."/>
            <person name="Bougher N.L."/>
            <person name="Buchanan P."/>
            <person name="Buyck B."/>
            <person name="Bense V."/>
            <person name="Catcheside P."/>
            <person name="Chovatia M."/>
            <person name="Cooper J."/>
            <person name="Damon W."/>
            <person name="Desjardin D."/>
            <person name="Finy P."/>
            <person name="Geml J."/>
            <person name="Haridas S."/>
            <person name="Hughes K."/>
            <person name="Justo A."/>
            <person name="Karasinski D."/>
            <person name="Kautmanova I."/>
            <person name="Kiss B."/>
            <person name="Kocsube S."/>
            <person name="Kotiranta H."/>
            <person name="LaButti K.M."/>
            <person name="Lechner B.E."/>
            <person name="Liimatainen K."/>
            <person name="Lipzen A."/>
            <person name="Lukacs Z."/>
            <person name="Mihaltcheva S."/>
            <person name="Morgado L.N."/>
            <person name="Niskanen T."/>
            <person name="Noordeloos M.E."/>
            <person name="Ohm R.A."/>
            <person name="Ortiz-Santana B."/>
            <person name="Ovrebo C."/>
            <person name="Racz N."/>
            <person name="Riley R."/>
            <person name="Savchenko A."/>
            <person name="Shiryaev A."/>
            <person name="Soop K."/>
            <person name="Spirin V."/>
            <person name="Szebenyi C."/>
            <person name="Tomsovsky M."/>
            <person name="Tulloss R.E."/>
            <person name="Uehling J."/>
            <person name="Grigoriev I.V."/>
            <person name="Vagvolgyi C."/>
            <person name="Papp T."/>
            <person name="Martin F.M."/>
            <person name="Miettinen O."/>
            <person name="Hibbett D.S."/>
            <person name="Nagy L.G."/>
        </authorList>
    </citation>
    <scope>NUCLEOTIDE SEQUENCE [LARGE SCALE GENOMIC DNA]</scope>
    <source>
        <strain evidence="1 2">CBS 962.96</strain>
    </source>
</reference>
<protein>
    <submittedName>
        <fullName evidence="1">Uncharacterized protein</fullName>
    </submittedName>
</protein>